<comment type="caution">
    <text evidence="1">The sequence shown here is derived from an EMBL/GenBank/DDBJ whole genome shotgun (WGS) entry which is preliminary data.</text>
</comment>
<keyword evidence="1" id="KW-0695">RNA-directed DNA polymerase</keyword>
<reference evidence="2" key="1">
    <citation type="journal article" date="2019" name="Plant Biotechnol. J.">
        <title>Genome sequencing of the Australian wild diploid species Gossypium australe highlights disease resistance and delayed gland morphogenesis.</title>
        <authorList>
            <person name="Cai Y."/>
            <person name="Cai X."/>
            <person name="Wang Q."/>
            <person name="Wang P."/>
            <person name="Zhang Y."/>
            <person name="Cai C."/>
            <person name="Xu Y."/>
            <person name="Wang K."/>
            <person name="Zhou Z."/>
            <person name="Wang C."/>
            <person name="Geng S."/>
            <person name="Li B."/>
            <person name="Dong Q."/>
            <person name="Hou Y."/>
            <person name="Wang H."/>
            <person name="Ai P."/>
            <person name="Liu Z."/>
            <person name="Yi F."/>
            <person name="Sun M."/>
            <person name="An G."/>
            <person name="Cheng J."/>
            <person name="Zhang Y."/>
            <person name="Shi Q."/>
            <person name="Xie Y."/>
            <person name="Shi X."/>
            <person name="Chang Y."/>
            <person name="Huang F."/>
            <person name="Chen Y."/>
            <person name="Hong S."/>
            <person name="Mi L."/>
            <person name="Sun Q."/>
            <person name="Zhang L."/>
            <person name="Zhou B."/>
            <person name="Peng R."/>
            <person name="Zhang X."/>
            <person name="Liu F."/>
        </authorList>
    </citation>
    <scope>NUCLEOTIDE SEQUENCE [LARGE SCALE GENOMIC DNA]</scope>
    <source>
        <strain evidence="2">cv. PA1801</strain>
    </source>
</reference>
<gene>
    <name evidence="1" type="ORF">EPI10_032700</name>
</gene>
<dbReference type="AlphaFoldDB" id="A0A5B6X7T5"/>
<protein>
    <submittedName>
        <fullName evidence="1">Reverse transcriptase</fullName>
    </submittedName>
</protein>
<keyword evidence="1" id="KW-0808">Transferase</keyword>
<keyword evidence="1" id="KW-0548">Nucleotidyltransferase</keyword>
<sequence length="136" mass="16101">MGSIQHLPYSTSDHYPLLISTDSAIIFSGNRIFHFEAWWTMEESFEGVIREVWESSLEPLIEKLKNLQIGLKKWASVNKSKNGDLKKRLTKELEALLMEERDDETMAKIIDTKIHLNMEIEKYEVYWEQRARANWL</sequence>
<evidence type="ECO:0000313" key="2">
    <source>
        <dbReference type="Proteomes" id="UP000325315"/>
    </source>
</evidence>
<organism evidence="1 2">
    <name type="scientific">Gossypium australe</name>
    <dbReference type="NCBI Taxonomy" id="47621"/>
    <lineage>
        <taxon>Eukaryota</taxon>
        <taxon>Viridiplantae</taxon>
        <taxon>Streptophyta</taxon>
        <taxon>Embryophyta</taxon>
        <taxon>Tracheophyta</taxon>
        <taxon>Spermatophyta</taxon>
        <taxon>Magnoliopsida</taxon>
        <taxon>eudicotyledons</taxon>
        <taxon>Gunneridae</taxon>
        <taxon>Pentapetalae</taxon>
        <taxon>rosids</taxon>
        <taxon>malvids</taxon>
        <taxon>Malvales</taxon>
        <taxon>Malvaceae</taxon>
        <taxon>Malvoideae</taxon>
        <taxon>Gossypium</taxon>
    </lineage>
</organism>
<keyword evidence="2" id="KW-1185">Reference proteome</keyword>
<proteinExistence type="predicted"/>
<dbReference type="GO" id="GO:0003964">
    <property type="term" value="F:RNA-directed DNA polymerase activity"/>
    <property type="evidence" value="ECO:0007669"/>
    <property type="project" value="UniProtKB-KW"/>
</dbReference>
<evidence type="ECO:0000313" key="1">
    <source>
        <dbReference type="EMBL" id="KAA3489017.1"/>
    </source>
</evidence>
<dbReference type="EMBL" id="SMMG02000001">
    <property type="protein sequence ID" value="KAA3489017.1"/>
    <property type="molecule type" value="Genomic_DNA"/>
</dbReference>
<dbReference type="OrthoDB" id="1000249at2759"/>
<accession>A0A5B6X7T5</accession>
<name>A0A5B6X7T5_9ROSI</name>
<dbReference type="Proteomes" id="UP000325315">
    <property type="component" value="Unassembled WGS sequence"/>
</dbReference>